<organism evidence="4 5">
    <name type="scientific">Mesoflavibacter zeaxanthinifaciens subsp. sabulilitoris</name>
    <dbReference type="NCBI Taxonomy" id="1520893"/>
    <lineage>
        <taxon>Bacteria</taxon>
        <taxon>Pseudomonadati</taxon>
        <taxon>Bacteroidota</taxon>
        <taxon>Flavobacteriia</taxon>
        <taxon>Flavobacteriales</taxon>
        <taxon>Flavobacteriaceae</taxon>
        <taxon>Mesoflavibacter</taxon>
    </lineage>
</organism>
<feature type="domain" description="Protein FecR C-terminal" evidence="3">
    <location>
        <begin position="230"/>
        <end position="294"/>
    </location>
</feature>
<keyword evidence="1" id="KW-0812">Transmembrane</keyword>
<keyword evidence="1" id="KW-0472">Membrane</keyword>
<gene>
    <name evidence="4" type="ORF">C7H61_02380</name>
</gene>
<dbReference type="EMBL" id="PXOT01000014">
    <property type="protein sequence ID" value="PSG94046.1"/>
    <property type="molecule type" value="Genomic_DNA"/>
</dbReference>
<dbReference type="InterPro" id="IPR012373">
    <property type="entry name" value="Ferrdict_sens_TM"/>
</dbReference>
<comment type="caution">
    <text evidence="4">The sequence shown here is derived from an EMBL/GenBank/DDBJ whole genome shotgun (WGS) entry which is preliminary data.</text>
</comment>
<keyword evidence="1" id="KW-1133">Transmembrane helix</keyword>
<evidence type="ECO:0000313" key="4">
    <source>
        <dbReference type="EMBL" id="PSG94046.1"/>
    </source>
</evidence>
<dbReference type="PANTHER" id="PTHR30273">
    <property type="entry name" value="PERIPLASMIC SIGNAL SENSOR AND SIGMA FACTOR ACTIVATOR FECR-RELATED"/>
    <property type="match status" value="1"/>
</dbReference>
<keyword evidence="5" id="KW-1185">Reference proteome</keyword>
<evidence type="ECO:0000256" key="1">
    <source>
        <dbReference type="SAM" id="Phobius"/>
    </source>
</evidence>
<evidence type="ECO:0000259" key="3">
    <source>
        <dbReference type="Pfam" id="PF16344"/>
    </source>
</evidence>
<feature type="transmembrane region" description="Helical" evidence="1">
    <location>
        <begin position="73"/>
        <end position="90"/>
    </location>
</feature>
<dbReference type="PANTHER" id="PTHR30273:SF2">
    <property type="entry name" value="PROTEIN FECR"/>
    <property type="match status" value="1"/>
</dbReference>
<accession>A0A2T1NME4</accession>
<dbReference type="Proteomes" id="UP000238430">
    <property type="component" value="Unassembled WGS sequence"/>
</dbReference>
<dbReference type="AlphaFoldDB" id="A0A2T1NME4"/>
<feature type="domain" description="FecR protein" evidence="2">
    <location>
        <begin position="97"/>
        <end position="188"/>
    </location>
</feature>
<dbReference type="Pfam" id="PF16344">
    <property type="entry name" value="FecR_C"/>
    <property type="match status" value="1"/>
</dbReference>
<dbReference type="OrthoDB" id="1097347at2"/>
<evidence type="ECO:0000313" key="5">
    <source>
        <dbReference type="Proteomes" id="UP000238430"/>
    </source>
</evidence>
<dbReference type="GO" id="GO:0016989">
    <property type="term" value="F:sigma factor antagonist activity"/>
    <property type="evidence" value="ECO:0007669"/>
    <property type="project" value="TreeGrafter"/>
</dbReference>
<dbReference type="InterPro" id="IPR006860">
    <property type="entry name" value="FecR"/>
</dbReference>
<sequence>MEKEYLIKKWLDNSLTPKELEAFKALEDYEALTKLSNYSKGFKATEFNEDEALKMVLHKIETKKQSNTNWLQPVLKIAAILVLCFGAYYYTTTLDTTFTTDFSEKITVDLPDNSKVNLNALSSITFNKNDWKNNRNITLKGEAFFDVEKGSSFNVNTRTGTVTVLGTEFNVKQRNNFFEVTCYEGLVQVTYKNNKTKIKPGESFLVLNDLVINNKTDYSKPQWLSNTSAFKSLPLKEVIAEFERQYNVKVEAKNINTDLLFTGRFTHNNLDLALKSITQPLQLTYKKSNQTIILKRE</sequence>
<dbReference type="Gene3D" id="3.55.50.30">
    <property type="match status" value="1"/>
</dbReference>
<dbReference type="InterPro" id="IPR032508">
    <property type="entry name" value="FecR_C"/>
</dbReference>
<evidence type="ECO:0000259" key="2">
    <source>
        <dbReference type="Pfam" id="PF04773"/>
    </source>
</evidence>
<dbReference type="RefSeq" id="WP_106676771.1">
    <property type="nucleotide sequence ID" value="NZ_JACHWV010000006.1"/>
</dbReference>
<name>A0A2T1NME4_9FLAO</name>
<proteinExistence type="predicted"/>
<dbReference type="Gene3D" id="2.60.120.1440">
    <property type="match status" value="1"/>
</dbReference>
<reference evidence="4 5" key="1">
    <citation type="submission" date="2018-03" db="EMBL/GenBank/DDBJ databases">
        <title>Mesoflavibacter sp. HG37 and Mesoflavibacter sp. HG96 sp.nov., two marine bacteria isolated from seawater of Western Pacific Ocean.</title>
        <authorList>
            <person name="Cheng H."/>
            <person name="Wu Y.-H."/>
            <person name="Guo L.-L."/>
            <person name="Xu X.-W."/>
        </authorList>
    </citation>
    <scope>NUCLEOTIDE SEQUENCE [LARGE SCALE GENOMIC DNA]</scope>
    <source>
        <strain evidence="4 5">KCTC 42117</strain>
    </source>
</reference>
<protein>
    <submittedName>
        <fullName evidence="4">Anti-sigma factor</fullName>
    </submittedName>
</protein>
<dbReference type="PIRSF" id="PIRSF018266">
    <property type="entry name" value="FecR"/>
    <property type="match status" value="1"/>
</dbReference>
<dbReference type="Pfam" id="PF04773">
    <property type="entry name" value="FecR"/>
    <property type="match status" value="1"/>
</dbReference>